<dbReference type="EMBL" id="VLLC01000018">
    <property type="protein sequence ID" value="TWI70305.1"/>
    <property type="molecule type" value="Genomic_DNA"/>
</dbReference>
<name>A0A562RMN3_9BACT</name>
<proteinExistence type="predicted"/>
<reference evidence="1 2" key="1">
    <citation type="submission" date="2019-07" db="EMBL/GenBank/DDBJ databases">
        <title>Genome sequencing of 100 strains of the haloalkaliphilic chemolithoautotrophic sulfur-oxidizing bacterium Thioalkalivibrio.</title>
        <authorList>
            <person name="Muyzer G."/>
        </authorList>
    </citation>
    <scope>NUCLEOTIDE SEQUENCE [LARGE SCALE GENOMIC DNA]</scope>
    <source>
        <strain evidence="1 2">ASO4-4</strain>
    </source>
</reference>
<gene>
    <name evidence="1" type="ORF">LZ24_02315</name>
</gene>
<evidence type="ECO:0000313" key="1">
    <source>
        <dbReference type="EMBL" id="TWI70305.1"/>
    </source>
</evidence>
<dbReference type="Proteomes" id="UP000318307">
    <property type="component" value="Unassembled WGS sequence"/>
</dbReference>
<organism evidence="1 2">
    <name type="scientific">Desulfobotulus alkaliphilus</name>
    <dbReference type="NCBI Taxonomy" id="622671"/>
    <lineage>
        <taxon>Bacteria</taxon>
        <taxon>Pseudomonadati</taxon>
        <taxon>Thermodesulfobacteriota</taxon>
        <taxon>Desulfobacteria</taxon>
        <taxon>Desulfobacterales</taxon>
        <taxon>Desulfobacteraceae</taxon>
        <taxon>Desulfobotulus</taxon>
    </lineage>
</organism>
<dbReference type="AlphaFoldDB" id="A0A562RMN3"/>
<sequence>MKSKCQICNSEYTRSGMSRHIKNCLGKHFKTSGNGTAKRVFYLHIHATYNQDYFLHILMKENARLEDLDTFLRNIWLECCGHLSAFTYDGYGEDINIKSTISKIFEPGLSLSYMYDFGDTTELTIKNVEIYKGVTEGNKKIQIVSRNADPAVICDECGKKPATVICTECQYEDAGWLCKKCAQNHECDEDMFLPVVNSPRAGACGYTGD</sequence>
<dbReference type="CDD" id="cd19757">
    <property type="entry name" value="Bbox1"/>
    <property type="match status" value="1"/>
</dbReference>
<comment type="caution">
    <text evidence="1">The sequence shown here is derived from an EMBL/GenBank/DDBJ whole genome shotgun (WGS) entry which is preliminary data.</text>
</comment>
<protein>
    <submittedName>
        <fullName evidence="1">Uncharacterized protein</fullName>
    </submittedName>
</protein>
<dbReference type="InterPro" id="IPR024047">
    <property type="entry name" value="MM3350-like_sf"/>
</dbReference>
<accession>A0A562RMN3</accession>
<evidence type="ECO:0000313" key="2">
    <source>
        <dbReference type="Proteomes" id="UP000318307"/>
    </source>
</evidence>
<keyword evidence="2" id="KW-1185">Reference proteome</keyword>
<dbReference type="SUPFAM" id="SSF159941">
    <property type="entry name" value="MM3350-like"/>
    <property type="match status" value="1"/>
</dbReference>